<dbReference type="InterPro" id="IPR036457">
    <property type="entry name" value="PPM-type-like_dom_sf"/>
</dbReference>
<organism evidence="2 3">
    <name type="scientific">Lachnospira eligens</name>
    <dbReference type="NCBI Taxonomy" id="39485"/>
    <lineage>
        <taxon>Bacteria</taxon>
        <taxon>Bacillati</taxon>
        <taxon>Bacillota</taxon>
        <taxon>Clostridia</taxon>
        <taxon>Lachnospirales</taxon>
        <taxon>Lachnospiraceae</taxon>
        <taxon>Lachnospira</taxon>
    </lineage>
</organism>
<dbReference type="RefSeq" id="WP_118149247.1">
    <property type="nucleotide sequence ID" value="NZ_DAWDTH010000005.1"/>
</dbReference>
<sequence>MIEYVALVDKGLIHATCDDSILIGHNIISNGKFIGHDDKDEGVFAVADGVGSQPFSELASREILRSISECNARNKEEIINCVEKGNCEILAIRDQKKLFPNISSTLCIATLLEDEITTYNLGNSRAYRFRDGVLLQLTKDQTKVQQLYDMGLISENQIYSHPEKNIISGYVGCDGFDSKRIDVITHRERFRRNDMLMLCSDGVSDYINIDEIENALIMDGELSKKADAIIDKIYSNGAGDNISLILVNKL</sequence>
<name>A0A414D3W0_9FIRM</name>
<comment type="caution">
    <text evidence="2">The sequence shown here is derived from an EMBL/GenBank/DDBJ whole genome shotgun (WGS) entry which is preliminary data.</text>
</comment>
<protein>
    <submittedName>
        <fullName evidence="2">Serine/threonine-protein phosphatase</fullName>
    </submittedName>
</protein>
<dbReference type="Gene3D" id="3.60.40.10">
    <property type="entry name" value="PPM-type phosphatase domain"/>
    <property type="match status" value="1"/>
</dbReference>
<dbReference type="Pfam" id="PF13672">
    <property type="entry name" value="PP2C_2"/>
    <property type="match status" value="1"/>
</dbReference>
<gene>
    <name evidence="2" type="ORF">DW811_14050</name>
</gene>
<dbReference type="PROSITE" id="PS51746">
    <property type="entry name" value="PPM_2"/>
    <property type="match status" value="1"/>
</dbReference>
<dbReference type="AlphaFoldDB" id="A0A414D3W0"/>
<reference evidence="2 3" key="1">
    <citation type="submission" date="2018-08" db="EMBL/GenBank/DDBJ databases">
        <title>A genome reference for cultivated species of the human gut microbiota.</title>
        <authorList>
            <person name="Zou Y."/>
            <person name="Xue W."/>
            <person name="Luo G."/>
        </authorList>
    </citation>
    <scope>NUCLEOTIDE SEQUENCE [LARGE SCALE GENOMIC DNA]</scope>
    <source>
        <strain evidence="2 3">AM32-2AC</strain>
    </source>
</reference>
<proteinExistence type="predicted"/>
<feature type="domain" description="PPM-type phosphatase" evidence="1">
    <location>
        <begin position="3"/>
        <end position="249"/>
    </location>
</feature>
<evidence type="ECO:0000313" key="3">
    <source>
        <dbReference type="Proteomes" id="UP000284794"/>
    </source>
</evidence>
<dbReference type="CDD" id="cd00143">
    <property type="entry name" value="PP2Cc"/>
    <property type="match status" value="1"/>
</dbReference>
<evidence type="ECO:0000259" key="1">
    <source>
        <dbReference type="PROSITE" id="PS51746"/>
    </source>
</evidence>
<accession>A0A414D3W0</accession>
<dbReference type="EMBL" id="QSIS01000028">
    <property type="protein sequence ID" value="RHD04582.1"/>
    <property type="molecule type" value="Genomic_DNA"/>
</dbReference>
<dbReference type="InterPro" id="IPR001932">
    <property type="entry name" value="PPM-type_phosphatase-like_dom"/>
</dbReference>
<dbReference type="SMART" id="SM00331">
    <property type="entry name" value="PP2C_SIG"/>
    <property type="match status" value="1"/>
</dbReference>
<dbReference type="SMART" id="SM00332">
    <property type="entry name" value="PP2Cc"/>
    <property type="match status" value="1"/>
</dbReference>
<dbReference type="SUPFAM" id="SSF81606">
    <property type="entry name" value="PP2C-like"/>
    <property type="match status" value="1"/>
</dbReference>
<dbReference type="Proteomes" id="UP000284794">
    <property type="component" value="Unassembled WGS sequence"/>
</dbReference>
<evidence type="ECO:0000313" key="2">
    <source>
        <dbReference type="EMBL" id="RHD04582.1"/>
    </source>
</evidence>